<sequence>MIYNDTIELLKECNAGIKMAIASIDEILDNVHDSRLKQILNACKMDHEILEKETTILLDNFNDSGKEPNPVAKTMSWIKTNVKLSFDESDQAVADLITDGCNMGVKSLNKFLNKYKAAEANARILVKKLISLEEKLADDIKSYL</sequence>
<keyword evidence="1" id="KW-0175">Coiled coil</keyword>
<evidence type="ECO:0008006" key="4">
    <source>
        <dbReference type="Google" id="ProtNLM"/>
    </source>
</evidence>
<dbReference type="Gene3D" id="1.20.1260.10">
    <property type="match status" value="1"/>
</dbReference>
<organism evidence="2 3">
    <name type="scientific">Aminipila terrae</name>
    <dbReference type="NCBI Taxonomy" id="2697030"/>
    <lineage>
        <taxon>Bacteria</taxon>
        <taxon>Bacillati</taxon>
        <taxon>Bacillota</taxon>
        <taxon>Clostridia</taxon>
        <taxon>Peptostreptococcales</taxon>
        <taxon>Anaerovoracaceae</taxon>
        <taxon>Aminipila</taxon>
    </lineage>
</organism>
<dbReference type="KEGG" id="amic:Ami3637_03780"/>
<reference evidence="2 3" key="1">
    <citation type="submission" date="2020-01" db="EMBL/GenBank/DDBJ databases">
        <title>Genomic analysis of Aminipila sp. CBA3637.</title>
        <authorList>
            <person name="Kim Y.B."/>
            <person name="Roh S.W."/>
        </authorList>
    </citation>
    <scope>NUCLEOTIDE SEQUENCE [LARGE SCALE GENOMIC DNA]</scope>
    <source>
        <strain evidence="2 3">CBA3637</strain>
    </source>
</reference>
<evidence type="ECO:0000313" key="2">
    <source>
        <dbReference type="EMBL" id="QHI71617.1"/>
    </source>
</evidence>
<feature type="coiled-coil region" evidence="1">
    <location>
        <begin position="108"/>
        <end position="135"/>
    </location>
</feature>
<accession>A0A6P1MCJ1</accession>
<dbReference type="EMBL" id="CP047591">
    <property type="protein sequence ID" value="QHI71617.1"/>
    <property type="molecule type" value="Genomic_DNA"/>
</dbReference>
<dbReference type="Proteomes" id="UP000463883">
    <property type="component" value="Chromosome"/>
</dbReference>
<gene>
    <name evidence="2" type="ORF">Ami3637_03780</name>
</gene>
<dbReference type="AlphaFoldDB" id="A0A6P1MCJ1"/>
<evidence type="ECO:0000313" key="3">
    <source>
        <dbReference type="Proteomes" id="UP000463883"/>
    </source>
</evidence>
<dbReference type="RefSeq" id="WP_162361391.1">
    <property type="nucleotide sequence ID" value="NZ_CP047591.1"/>
</dbReference>
<dbReference type="InterPro" id="IPR012347">
    <property type="entry name" value="Ferritin-like"/>
</dbReference>
<keyword evidence="3" id="KW-1185">Reference proteome</keyword>
<protein>
    <recommendedName>
        <fullName evidence="4">DUF2383 domain-containing protein</fullName>
    </recommendedName>
</protein>
<proteinExistence type="predicted"/>
<evidence type="ECO:0000256" key="1">
    <source>
        <dbReference type="SAM" id="Coils"/>
    </source>
</evidence>
<name>A0A6P1MCJ1_9FIRM</name>